<dbReference type="EMBL" id="DVJP01000058">
    <property type="protein sequence ID" value="HIS76892.1"/>
    <property type="molecule type" value="Genomic_DNA"/>
</dbReference>
<reference evidence="5" key="2">
    <citation type="journal article" date="2021" name="PeerJ">
        <title>Extensive microbial diversity within the chicken gut microbiome revealed by metagenomics and culture.</title>
        <authorList>
            <person name="Gilroy R."/>
            <person name="Ravi A."/>
            <person name="Getino M."/>
            <person name="Pursley I."/>
            <person name="Horton D.L."/>
            <person name="Alikhan N.F."/>
            <person name="Baker D."/>
            <person name="Gharbi K."/>
            <person name="Hall N."/>
            <person name="Watson M."/>
            <person name="Adriaenssens E.M."/>
            <person name="Foster-Nyarko E."/>
            <person name="Jarju S."/>
            <person name="Secka A."/>
            <person name="Antonio M."/>
            <person name="Oren A."/>
            <person name="Chaudhuri R.R."/>
            <person name="La Ragione R."/>
            <person name="Hildebrand F."/>
            <person name="Pallen M.J."/>
        </authorList>
    </citation>
    <scope>NUCLEOTIDE SEQUENCE</scope>
    <source>
        <strain evidence="5">CHK199-13235</strain>
    </source>
</reference>
<comment type="caution">
    <text evidence="5">The sequence shown here is derived from an EMBL/GenBank/DDBJ whole genome shotgun (WGS) entry which is preliminary data.</text>
</comment>
<dbReference type="InterPro" id="IPR017911">
    <property type="entry name" value="MacB-like_ATP-bd"/>
</dbReference>
<accession>A0A9D1FNE4</accession>
<reference evidence="5" key="1">
    <citation type="submission" date="2020-10" db="EMBL/GenBank/DDBJ databases">
        <authorList>
            <person name="Gilroy R."/>
        </authorList>
    </citation>
    <scope>NUCLEOTIDE SEQUENCE</scope>
    <source>
        <strain evidence="5">CHK199-13235</strain>
    </source>
</reference>
<dbReference type="Proteomes" id="UP000824002">
    <property type="component" value="Unassembled WGS sequence"/>
</dbReference>
<gene>
    <name evidence="5" type="ORF">IAB51_08800</name>
</gene>
<feature type="domain" description="ABC transporter" evidence="4">
    <location>
        <begin position="2"/>
        <end position="240"/>
    </location>
</feature>
<keyword evidence="3 5" id="KW-0067">ATP-binding</keyword>
<dbReference type="InterPro" id="IPR003439">
    <property type="entry name" value="ABC_transporter-like_ATP-bd"/>
</dbReference>
<evidence type="ECO:0000256" key="2">
    <source>
        <dbReference type="ARBA" id="ARBA00022741"/>
    </source>
</evidence>
<organism evidence="5 6">
    <name type="scientific">Candidatus Merdivicinus excrementipullorum</name>
    <dbReference type="NCBI Taxonomy" id="2840867"/>
    <lineage>
        <taxon>Bacteria</taxon>
        <taxon>Bacillati</taxon>
        <taxon>Bacillota</taxon>
        <taxon>Clostridia</taxon>
        <taxon>Eubacteriales</taxon>
        <taxon>Oscillospiraceae</taxon>
        <taxon>Oscillospiraceae incertae sedis</taxon>
        <taxon>Candidatus Merdivicinus</taxon>
    </lineage>
</organism>
<protein>
    <submittedName>
        <fullName evidence="5">ABC transporter ATP-binding protein</fullName>
    </submittedName>
</protein>
<evidence type="ECO:0000313" key="6">
    <source>
        <dbReference type="Proteomes" id="UP000824002"/>
    </source>
</evidence>
<dbReference type="Pfam" id="PF00005">
    <property type="entry name" value="ABC_tran"/>
    <property type="match status" value="1"/>
</dbReference>
<dbReference type="GO" id="GO:0098796">
    <property type="term" value="C:membrane protein complex"/>
    <property type="evidence" value="ECO:0007669"/>
    <property type="project" value="UniProtKB-ARBA"/>
</dbReference>
<dbReference type="FunFam" id="3.40.50.300:FF:000032">
    <property type="entry name" value="Export ABC transporter ATP-binding protein"/>
    <property type="match status" value="1"/>
</dbReference>
<name>A0A9D1FNE4_9FIRM</name>
<dbReference type="GO" id="GO:0005886">
    <property type="term" value="C:plasma membrane"/>
    <property type="evidence" value="ECO:0007669"/>
    <property type="project" value="TreeGrafter"/>
</dbReference>
<evidence type="ECO:0000259" key="4">
    <source>
        <dbReference type="PROSITE" id="PS50893"/>
    </source>
</evidence>
<dbReference type="AlphaFoldDB" id="A0A9D1FNE4"/>
<dbReference type="InterPro" id="IPR015854">
    <property type="entry name" value="ABC_transpr_LolD-like"/>
</dbReference>
<dbReference type="PROSITE" id="PS50893">
    <property type="entry name" value="ABC_TRANSPORTER_2"/>
    <property type="match status" value="1"/>
</dbReference>
<evidence type="ECO:0000313" key="5">
    <source>
        <dbReference type="EMBL" id="HIS76892.1"/>
    </source>
</evidence>
<sequence>MIQMENVCRTYRAGNNAVEALRGISLTVEAGDFLAIIGSSGSGKSTLMNLLGCLDVPDSGRYLLDGADVSDLDEMELTQIRSRKIGFIFQGFHLIPTLSALENVELPLLYRGIPPGERRNLAVRALEKMGLSSRMEHRPGELSGGQQQRTAIARAIAASPPLILADEPTGNLDSATGAEVMDCLCALNREGKTIVLITHDPAVAAMARRTVQIRDGRLTNPAQTACFSGREPAPGHCNKIEQNP</sequence>
<evidence type="ECO:0000256" key="1">
    <source>
        <dbReference type="ARBA" id="ARBA00022448"/>
    </source>
</evidence>
<dbReference type="InterPro" id="IPR027417">
    <property type="entry name" value="P-loop_NTPase"/>
</dbReference>
<dbReference type="SMART" id="SM00382">
    <property type="entry name" value="AAA"/>
    <property type="match status" value="1"/>
</dbReference>
<dbReference type="CDD" id="cd03255">
    <property type="entry name" value="ABC_MJ0796_LolCDE_FtsE"/>
    <property type="match status" value="1"/>
</dbReference>
<proteinExistence type="predicted"/>
<dbReference type="SUPFAM" id="SSF52540">
    <property type="entry name" value="P-loop containing nucleoside triphosphate hydrolases"/>
    <property type="match status" value="1"/>
</dbReference>
<keyword evidence="2" id="KW-0547">Nucleotide-binding</keyword>
<dbReference type="PANTHER" id="PTHR24220:SF86">
    <property type="entry name" value="ABC TRANSPORTER ABCH.1"/>
    <property type="match status" value="1"/>
</dbReference>
<dbReference type="GO" id="GO:0022857">
    <property type="term" value="F:transmembrane transporter activity"/>
    <property type="evidence" value="ECO:0007669"/>
    <property type="project" value="TreeGrafter"/>
</dbReference>
<keyword evidence="1" id="KW-0813">Transport</keyword>
<dbReference type="Gene3D" id="3.40.50.300">
    <property type="entry name" value="P-loop containing nucleotide triphosphate hydrolases"/>
    <property type="match status" value="1"/>
</dbReference>
<evidence type="ECO:0000256" key="3">
    <source>
        <dbReference type="ARBA" id="ARBA00022840"/>
    </source>
</evidence>
<dbReference type="GO" id="GO:0005524">
    <property type="term" value="F:ATP binding"/>
    <property type="evidence" value="ECO:0007669"/>
    <property type="project" value="UniProtKB-KW"/>
</dbReference>
<dbReference type="GO" id="GO:0016887">
    <property type="term" value="F:ATP hydrolysis activity"/>
    <property type="evidence" value="ECO:0007669"/>
    <property type="project" value="InterPro"/>
</dbReference>
<dbReference type="PANTHER" id="PTHR24220">
    <property type="entry name" value="IMPORT ATP-BINDING PROTEIN"/>
    <property type="match status" value="1"/>
</dbReference>
<dbReference type="InterPro" id="IPR003593">
    <property type="entry name" value="AAA+_ATPase"/>
</dbReference>